<dbReference type="CDD" id="cd00254">
    <property type="entry name" value="LT-like"/>
    <property type="match status" value="1"/>
</dbReference>
<dbReference type="GO" id="GO:0000270">
    <property type="term" value="P:peptidoglycan metabolic process"/>
    <property type="evidence" value="ECO:0007669"/>
    <property type="project" value="InterPro"/>
</dbReference>
<evidence type="ECO:0000256" key="2">
    <source>
        <dbReference type="SAM" id="MobiDB-lite"/>
    </source>
</evidence>
<comment type="caution">
    <text evidence="4">The sequence shown here is derived from an EMBL/GenBank/DDBJ whole genome shotgun (WGS) entry which is preliminary data.</text>
</comment>
<dbReference type="InterPro" id="IPR008258">
    <property type="entry name" value="Transglycosylase_SLT_dom_1"/>
</dbReference>
<dbReference type="KEGG" id="cthd:CDO33_17345"/>
<dbReference type="InterPro" id="IPR023346">
    <property type="entry name" value="Lysozyme-like_dom_sf"/>
</dbReference>
<dbReference type="OrthoDB" id="9815002at2"/>
<dbReference type="GO" id="GO:0016020">
    <property type="term" value="C:membrane"/>
    <property type="evidence" value="ECO:0007669"/>
    <property type="project" value="InterPro"/>
</dbReference>
<feature type="compositionally biased region" description="Polar residues" evidence="2">
    <location>
        <begin position="54"/>
        <end position="77"/>
    </location>
</feature>
<name>A0A2K2F935_9CLOT</name>
<evidence type="ECO:0000313" key="4">
    <source>
        <dbReference type="EMBL" id="PNT96304.1"/>
    </source>
</evidence>
<dbReference type="EMBL" id="NIOJ01000051">
    <property type="protein sequence ID" value="PNT96304.1"/>
    <property type="molecule type" value="Genomic_DNA"/>
</dbReference>
<dbReference type="SUPFAM" id="SSF53955">
    <property type="entry name" value="Lysozyme-like"/>
    <property type="match status" value="1"/>
</dbReference>
<proteinExistence type="inferred from homology"/>
<accession>A0A2K2F935</accession>
<dbReference type="PROSITE" id="PS00922">
    <property type="entry name" value="TRANSGLYCOSYLASE"/>
    <property type="match status" value="1"/>
</dbReference>
<protein>
    <submittedName>
        <fullName evidence="4">Lytic transglycosylase</fullName>
    </submittedName>
</protein>
<feature type="region of interest" description="Disordered" evidence="2">
    <location>
        <begin position="54"/>
        <end position="87"/>
    </location>
</feature>
<dbReference type="PANTHER" id="PTHR37423">
    <property type="entry name" value="SOLUBLE LYTIC MUREIN TRANSGLYCOSYLASE-RELATED"/>
    <property type="match status" value="1"/>
</dbReference>
<dbReference type="RefSeq" id="WP_103082656.1">
    <property type="nucleotide sequence ID" value="NZ_CP021850.1"/>
</dbReference>
<dbReference type="Pfam" id="PF01464">
    <property type="entry name" value="SLT"/>
    <property type="match status" value="1"/>
</dbReference>
<dbReference type="Gene3D" id="1.10.530.10">
    <property type="match status" value="1"/>
</dbReference>
<evidence type="ECO:0000256" key="1">
    <source>
        <dbReference type="ARBA" id="ARBA00007734"/>
    </source>
</evidence>
<dbReference type="AlphaFoldDB" id="A0A2K2F935"/>
<reference evidence="4 5" key="1">
    <citation type="submission" date="2017-06" db="EMBL/GenBank/DDBJ databases">
        <title>Investigating the central metabolism of Clostridium thermosuccinogenes.</title>
        <authorList>
            <person name="Koendjbiharie J.G."/>
            <person name="van Kranenburg R."/>
        </authorList>
    </citation>
    <scope>NUCLEOTIDE SEQUENCE [LARGE SCALE GENOMIC DNA]</scope>
    <source>
        <strain evidence="4 5">DSM 5806</strain>
    </source>
</reference>
<dbReference type="PANTHER" id="PTHR37423:SF2">
    <property type="entry name" value="MEMBRANE-BOUND LYTIC MUREIN TRANSGLYCOSYLASE C"/>
    <property type="match status" value="1"/>
</dbReference>
<evidence type="ECO:0000259" key="3">
    <source>
        <dbReference type="Pfam" id="PF01464"/>
    </source>
</evidence>
<dbReference type="Proteomes" id="UP000236151">
    <property type="component" value="Unassembled WGS sequence"/>
</dbReference>
<evidence type="ECO:0000313" key="5">
    <source>
        <dbReference type="Proteomes" id="UP000236151"/>
    </source>
</evidence>
<keyword evidence="5" id="KW-1185">Reference proteome</keyword>
<organism evidence="4 5">
    <name type="scientific">Clostridium thermosuccinogenes</name>
    <dbReference type="NCBI Taxonomy" id="84032"/>
    <lineage>
        <taxon>Bacteria</taxon>
        <taxon>Bacillati</taxon>
        <taxon>Bacillota</taxon>
        <taxon>Clostridia</taxon>
        <taxon>Eubacteriales</taxon>
        <taxon>Clostridiaceae</taxon>
        <taxon>Clostridium</taxon>
    </lineage>
</organism>
<sequence>MNIPRISDLLAQKITEIQAKVPIKLKGYENRKEISFRKYLEDAVSNAEKDYESSLTNNSLENDSPDTLTSIPESTSPAIDKEGNDRSKDVARAMLSRSLSTAYIPSNKGELMDYINRAIDEASRKYGVDPNLIRAVIKQESGYNPYALSKTGAQGLMQLMPGTADILGISDPWDIYQNIDGGTRYLRDQMAAFGGNLELALAAYNAGPYSVHKYNGIPPYRETQNYVAKVLNFYKNYSV</sequence>
<comment type="similarity">
    <text evidence="1">Belongs to the transglycosylase Slt family.</text>
</comment>
<dbReference type="GO" id="GO:0008933">
    <property type="term" value="F:peptidoglycan lytic transglycosylase activity"/>
    <property type="evidence" value="ECO:0007669"/>
    <property type="project" value="InterPro"/>
</dbReference>
<dbReference type="InterPro" id="IPR000189">
    <property type="entry name" value="Transglyc_AS"/>
</dbReference>
<feature type="domain" description="Transglycosylase SLT" evidence="3">
    <location>
        <begin position="118"/>
        <end position="225"/>
    </location>
</feature>
<gene>
    <name evidence="4" type="ORF">CDQ84_15565</name>
</gene>